<evidence type="ECO:0000313" key="2">
    <source>
        <dbReference type="EMBL" id="MBW98172.1"/>
    </source>
</evidence>
<proteinExistence type="predicted"/>
<protein>
    <submittedName>
        <fullName evidence="2">Methylenetetrahydrofolate dehydrogenase</fullName>
    </submittedName>
</protein>
<name>A0A2P2JXJ7_RHIMU</name>
<evidence type="ECO:0000256" key="1">
    <source>
        <dbReference type="SAM" id="Phobius"/>
    </source>
</evidence>
<keyword evidence="1" id="KW-1133">Transmembrane helix</keyword>
<dbReference type="AlphaFoldDB" id="A0A2P2JXJ7"/>
<feature type="transmembrane region" description="Helical" evidence="1">
    <location>
        <begin position="41"/>
        <end position="57"/>
    </location>
</feature>
<accession>A0A2P2JXJ7</accession>
<dbReference type="EMBL" id="GGEC01017689">
    <property type="protein sequence ID" value="MBW98172.1"/>
    <property type="molecule type" value="Transcribed_RNA"/>
</dbReference>
<keyword evidence="1" id="KW-0472">Membrane</keyword>
<organism evidence="2">
    <name type="scientific">Rhizophora mucronata</name>
    <name type="common">Asiatic mangrove</name>
    <dbReference type="NCBI Taxonomy" id="61149"/>
    <lineage>
        <taxon>Eukaryota</taxon>
        <taxon>Viridiplantae</taxon>
        <taxon>Streptophyta</taxon>
        <taxon>Embryophyta</taxon>
        <taxon>Tracheophyta</taxon>
        <taxon>Spermatophyta</taxon>
        <taxon>Magnoliopsida</taxon>
        <taxon>eudicotyledons</taxon>
        <taxon>Gunneridae</taxon>
        <taxon>Pentapetalae</taxon>
        <taxon>rosids</taxon>
        <taxon>fabids</taxon>
        <taxon>Malpighiales</taxon>
        <taxon>Rhizophoraceae</taxon>
        <taxon>Rhizophora</taxon>
    </lineage>
</organism>
<keyword evidence="1" id="KW-0812">Transmembrane</keyword>
<reference evidence="2" key="1">
    <citation type="submission" date="2018-02" db="EMBL/GenBank/DDBJ databases">
        <title>Rhizophora mucronata_Transcriptome.</title>
        <authorList>
            <person name="Meera S.P."/>
            <person name="Sreeshan A."/>
            <person name="Augustine A."/>
        </authorList>
    </citation>
    <scope>NUCLEOTIDE SEQUENCE</scope>
    <source>
        <tissue evidence="2">Leaf</tissue>
    </source>
</reference>
<sequence>MASPSVPDHKATLIDGKAIAQTIRSEIAEEVRQLSDKYAKVFYFILFYQYLFKSFWLNPYQFPFSIF</sequence>